<dbReference type="Gene3D" id="3.40.50.150">
    <property type="entry name" value="Vaccinia Virus protein VP39"/>
    <property type="match status" value="1"/>
</dbReference>
<dbReference type="AlphaFoldDB" id="A0A077QXJ5"/>
<feature type="compositionally biased region" description="Basic and acidic residues" evidence="1">
    <location>
        <begin position="175"/>
        <end position="187"/>
    </location>
</feature>
<feature type="region of interest" description="Disordered" evidence="1">
    <location>
        <begin position="173"/>
        <end position="205"/>
    </location>
</feature>
<dbReference type="InterPro" id="IPR029063">
    <property type="entry name" value="SAM-dependent_MTases_sf"/>
</dbReference>
<evidence type="ECO:0000313" key="2">
    <source>
        <dbReference type="EMBL" id="CDI51296.1"/>
    </source>
</evidence>
<feature type="compositionally biased region" description="Basic residues" evidence="1">
    <location>
        <begin position="188"/>
        <end position="197"/>
    </location>
</feature>
<dbReference type="PANTHER" id="PTHR43861">
    <property type="entry name" value="TRANS-ACONITATE 2-METHYLTRANSFERASE-RELATED"/>
    <property type="match status" value="1"/>
</dbReference>
<dbReference type="EMBL" id="HG529498">
    <property type="protein sequence ID" value="CDI51296.1"/>
    <property type="molecule type" value="Genomic_DNA"/>
</dbReference>
<protein>
    <recommendedName>
        <fullName evidence="3">Methyltransferase domain-containing protein</fullName>
    </recommendedName>
</protein>
<proteinExistence type="predicted"/>
<accession>A0A077QXJ5</accession>
<reference evidence="2" key="1">
    <citation type="journal article" date="2014" name="Genome Biol. Evol.">
        <title>Gene Loss Rather Than Gene Gain Is Associated with a Host Jump from Monocots to Dicots in the Smut Fungus Melanopsichium pennsylvanicum.</title>
        <authorList>
            <person name="Sharma R."/>
            <person name="Mishra B."/>
            <person name="Runge F."/>
            <person name="Thines M."/>
        </authorList>
    </citation>
    <scope>NUCLEOTIDE SEQUENCE</scope>
    <source>
        <strain evidence="2">4</strain>
    </source>
</reference>
<name>A0A077QXJ5_9BASI</name>
<sequence length="260" mass="28497">MSNQASSANDLVTQANKDFYAKTAAEYDKIGKGMVVKVAKTNAANILNRVPGIDDSETELMDFAAGTGLLAMFLAPRCKTVTALDQMADILTEAKEASQLEGKTFDVITCTNSYHHIPDPTKVTQILADFLKPGGYLAVVDLIKTDHSAEFHNAPITIEQADGTHRQVRHFSAARSEHADNHGDHHQSHSHAHIHNHGHSEAKSHNHQHVIAHRGGFTKDQIQQFFTSAGLSLVDWGKSAQFEKHGKTYDNFLAIARKSA</sequence>
<dbReference type="SUPFAM" id="SSF53335">
    <property type="entry name" value="S-adenosyl-L-methionine-dependent methyltransferases"/>
    <property type="match status" value="1"/>
</dbReference>
<dbReference type="Pfam" id="PF13489">
    <property type="entry name" value="Methyltransf_23"/>
    <property type="match status" value="1"/>
</dbReference>
<dbReference type="CDD" id="cd02440">
    <property type="entry name" value="AdoMet_MTases"/>
    <property type="match status" value="1"/>
</dbReference>
<evidence type="ECO:0000256" key="1">
    <source>
        <dbReference type="SAM" id="MobiDB-lite"/>
    </source>
</evidence>
<evidence type="ECO:0008006" key="3">
    <source>
        <dbReference type="Google" id="ProtNLM"/>
    </source>
</evidence>
<organism evidence="2">
    <name type="scientific">Melanopsichium pennsylvanicum 4</name>
    <dbReference type="NCBI Taxonomy" id="1398559"/>
    <lineage>
        <taxon>Eukaryota</taxon>
        <taxon>Fungi</taxon>
        <taxon>Dikarya</taxon>
        <taxon>Basidiomycota</taxon>
        <taxon>Ustilaginomycotina</taxon>
        <taxon>Ustilaginomycetes</taxon>
        <taxon>Ustilaginales</taxon>
        <taxon>Ustilaginaceae</taxon>
        <taxon>Melanopsichium</taxon>
    </lineage>
</organism>